<dbReference type="STRING" id="94128.A0A2A3E6P9"/>
<dbReference type="SUPFAM" id="SSF55846">
    <property type="entry name" value="N-acetylmuramoyl-L-alanine amidase-like"/>
    <property type="match status" value="1"/>
</dbReference>
<protein>
    <submittedName>
        <fullName evidence="1">Peptidoglycan-recognition protein SA</fullName>
    </submittedName>
</protein>
<dbReference type="GO" id="GO:0009253">
    <property type="term" value="P:peptidoglycan catabolic process"/>
    <property type="evidence" value="ECO:0007669"/>
    <property type="project" value="InterPro"/>
</dbReference>
<dbReference type="OrthoDB" id="10001926at2759"/>
<sequence>MEIYTKVVAGIMRVLIQKSPSNKMLNAAHKLILCGKSQGILREDVRVIGGKQVTATESPGFELYKQIQSWPEWVSTP</sequence>
<proteinExistence type="predicted"/>
<dbReference type="GO" id="GO:0008745">
    <property type="term" value="F:N-acetylmuramoyl-L-alanine amidase activity"/>
    <property type="evidence" value="ECO:0007669"/>
    <property type="project" value="InterPro"/>
</dbReference>
<evidence type="ECO:0000313" key="1">
    <source>
        <dbReference type="EMBL" id="PBC27443.1"/>
    </source>
</evidence>
<dbReference type="EMBL" id="KZ288349">
    <property type="protein sequence ID" value="PBC27443.1"/>
    <property type="molecule type" value="Genomic_DNA"/>
</dbReference>
<organism evidence="1 2">
    <name type="scientific">Apis cerana cerana</name>
    <name type="common">Oriental honeybee</name>
    <dbReference type="NCBI Taxonomy" id="94128"/>
    <lineage>
        <taxon>Eukaryota</taxon>
        <taxon>Metazoa</taxon>
        <taxon>Ecdysozoa</taxon>
        <taxon>Arthropoda</taxon>
        <taxon>Hexapoda</taxon>
        <taxon>Insecta</taxon>
        <taxon>Pterygota</taxon>
        <taxon>Neoptera</taxon>
        <taxon>Endopterygota</taxon>
        <taxon>Hymenoptera</taxon>
        <taxon>Apocrita</taxon>
        <taxon>Aculeata</taxon>
        <taxon>Apoidea</taxon>
        <taxon>Anthophila</taxon>
        <taxon>Apidae</taxon>
        <taxon>Apis</taxon>
    </lineage>
</organism>
<reference evidence="1 2" key="1">
    <citation type="submission" date="2014-07" db="EMBL/GenBank/DDBJ databases">
        <title>Genomic and transcriptomic analysis on Apis cerana provide comprehensive insights into honey bee biology.</title>
        <authorList>
            <person name="Diao Q."/>
            <person name="Sun L."/>
            <person name="Zheng H."/>
            <person name="Zheng H."/>
            <person name="Xu S."/>
            <person name="Wang S."/>
            <person name="Zeng Z."/>
            <person name="Hu F."/>
            <person name="Su S."/>
            <person name="Wu J."/>
        </authorList>
    </citation>
    <scope>NUCLEOTIDE SEQUENCE [LARGE SCALE GENOMIC DNA]</scope>
    <source>
        <tissue evidence="1">Pupae without intestine</tissue>
    </source>
</reference>
<evidence type="ECO:0000313" key="2">
    <source>
        <dbReference type="Proteomes" id="UP000242457"/>
    </source>
</evidence>
<dbReference type="AlphaFoldDB" id="A0A2A3E6P9"/>
<accession>A0A2A3E6P9</accession>
<dbReference type="InterPro" id="IPR036505">
    <property type="entry name" value="Amidase/PGRP_sf"/>
</dbReference>
<dbReference type="Gene3D" id="3.40.80.10">
    <property type="entry name" value="Peptidoglycan recognition protein-like"/>
    <property type="match status" value="1"/>
</dbReference>
<gene>
    <name evidence="1" type="ORF">APICC_04148</name>
</gene>
<dbReference type="Proteomes" id="UP000242457">
    <property type="component" value="Unassembled WGS sequence"/>
</dbReference>
<keyword evidence="2" id="KW-1185">Reference proteome</keyword>
<name>A0A2A3E6P9_APICC</name>